<dbReference type="AlphaFoldDB" id="A0A3M2M055"/>
<name>A0A3M2M055_9ACTN</name>
<feature type="transmembrane region" description="Helical" evidence="1">
    <location>
        <begin position="44"/>
        <end position="65"/>
    </location>
</feature>
<dbReference type="Pfam" id="PF06772">
    <property type="entry name" value="LtrA"/>
    <property type="match status" value="1"/>
</dbReference>
<evidence type="ECO:0000256" key="1">
    <source>
        <dbReference type="SAM" id="Phobius"/>
    </source>
</evidence>
<protein>
    <submittedName>
        <fullName evidence="2">Low temperature requirement protein A</fullName>
    </submittedName>
</protein>
<keyword evidence="1" id="KW-1133">Transmembrane helix</keyword>
<dbReference type="InterPro" id="IPR010640">
    <property type="entry name" value="Low_temperature_requirement_A"/>
</dbReference>
<dbReference type="PANTHER" id="PTHR36840">
    <property type="entry name" value="BLL5714 PROTEIN"/>
    <property type="match status" value="1"/>
</dbReference>
<dbReference type="Proteomes" id="UP000282674">
    <property type="component" value="Unassembled WGS sequence"/>
</dbReference>
<feature type="transmembrane region" description="Helical" evidence="1">
    <location>
        <begin position="77"/>
        <end position="97"/>
    </location>
</feature>
<keyword evidence="3" id="KW-1185">Reference proteome</keyword>
<feature type="transmembrane region" description="Helical" evidence="1">
    <location>
        <begin position="103"/>
        <end position="123"/>
    </location>
</feature>
<organism evidence="2 3">
    <name type="scientific">Actinomadura harenae</name>
    <dbReference type="NCBI Taxonomy" id="2483351"/>
    <lineage>
        <taxon>Bacteria</taxon>
        <taxon>Bacillati</taxon>
        <taxon>Actinomycetota</taxon>
        <taxon>Actinomycetes</taxon>
        <taxon>Streptosporangiales</taxon>
        <taxon>Thermomonosporaceae</taxon>
        <taxon>Actinomadura</taxon>
    </lineage>
</organism>
<keyword evidence="1" id="KW-0472">Membrane</keyword>
<feature type="transmembrane region" description="Helical" evidence="1">
    <location>
        <begin position="12"/>
        <end position="32"/>
    </location>
</feature>
<gene>
    <name evidence="2" type="ORF">EBO15_18405</name>
</gene>
<feature type="transmembrane region" description="Helical" evidence="1">
    <location>
        <begin position="356"/>
        <end position="373"/>
    </location>
</feature>
<accession>A0A3M2M055</accession>
<keyword evidence="1" id="KW-0812">Transmembrane</keyword>
<dbReference type="OrthoDB" id="7698234at2"/>
<sequence>MSTASSAGPRREVSPLELFFDLVFVFAIGGLAEHLHGDVSWRGLAQTAVMLVAVLGMWHFTSFDATFLDVRRSRTQTLLVTVMGLGLFMNAQIPHAFADRPWAFATPLVAILLLTGLTAAASTGTSVLRDHYRRVLVWEAVSVPLWVVGAAVGHGPRLAWWGAAAAVDLAGTWLAHPLPGQALLSRNFVFDSEHMVERVRLFLIMQLGETVLTIGAAISAAPVDPPTVAAALGAFAALVCLWATYFGGGEEVVTRQVAATADPLLSVRRAVNGKYGTLSGLVLLAVGAELLIAHPTGPGSARLGLLLFGGPILYLLTQAWWYYVSTKHAWKPRVLACAACAVAGVAARWLPPLVSILILDAILIVLSVALLHVHRRLIRTLSTATAP</sequence>
<dbReference type="EMBL" id="RFFG01000030">
    <property type="protein sequence ID" value="RMI42812.1"/>
    <property type="molecule type" value="Genomic_DNA"/>
</dbReference>
<feature type="transmembrane region" description="Helical" evidence="1">
    <location>
        <begin position="334"/>
        <end position="350"/>
    </location>
</feature>
<feature type="transmembrane region" description="Helical" evidence="1">
    <location>
        <begin position="275"/>
        <end position="294"/>
    </location>
</feature>
<dbReference type="PANTHER" id="PTHR36840:SF1">
    <property type="entry name" value="BLL5714 PROTEIN"/>
    <property type="match status" value="1"/>
</dbReference>
<feature type="transmembrane region" description="Helical" evidence="1">
    <location>
        <begin position="199"/>
        <end position="221"/>
    </location>
</feature>
<dbReference type="RefSeq" id="WP_122195633.1">
    <property type="nucleotide sequence ID" value="NZ_JBHSKC010000019.1"/>
</dbReference>
<feature type="transmembrane region" description="Helical" evidence="1">
    <location>
        <begin position="227"/>
        <end position="246"/>
    </location>
</feature>
<proteinExistence type="predicted"/>
<evidence type="ECO:0000313" key="2">
    <source>
        <dbReference type="EMBL" id="RMI42812.1"/>
    </source>
</evidence>
<feature type="transmembrane region" description="Helical" evidence="1">
    <location>
        <begin position="300"/>
        <end position="322"/>
    </location>
</feature>
<reference evidence="2 3" key="1">
    <citation type="submission" date="2018-10" db="EMBL/GenBank/DDBJ databases">
        <title>Isolation from soil.</title>
        <authorList>
            <person name="Hu J."/>
        </authorList>
    </citation>
    <scope>NUCLEOTIDE SEQUENCE [LARGE SCALE GENOMIC DNA]</scope>
    <source>
        <strain evidence="2 3">NEAU-Ht49</strain>
    </source>
</reference>
<evidence type="ECO:0000313" key="3">
    <source>
        <dbReference type="Proteomes" id="UP000282674"/>
    </source>
</evidence>
<comment type="caution">
    <text evidence="2">The sequence shown here is derived from an EMBL/GenBank/DDBJ whole genome shotgun (WGS) entry which is preliminary data.</text>
</comment>